<evidence type="ECO:0000256" key="1">
    <source>
        <dbReference type="SAM" id="MobiDB-lite"/>
    </source>
</evidence>
<protein>
    <submittedName>
        <fullName evidence="2">Uncharacterized protein</fullName>
    </submittedName>
</protein>
<dbReference type="EMBL" id="JAHRIP010084954">
    <property type="protein sequence ID" value="MEQ2313890.1"/>
    <property type="molecule type" value="Genomic_DNA"/>
</dbReference>
<dbReference type="Proteomes" id="UP001469553">
    <property type="component" value="Unassembled WGS sequence"/>
</dbReference>
<reference evidence="2 3" key="1">
    <citation type="submission" date="2021-06" db="EMBL/GenBank/DDBJ databases">
        <authorList>
            <person name="Palmer J.M."/>
        </authorList>
    </citation>
    <scope>NUCLEOTIDE SEQUENCE [LARGE SCALE GENOMIC DNA]</scope>
    <source>
        <strain evidence="2 3">AS_MEX2019</strain>
        <tissue evidence="2">Muscle</tissue>
    </source>
</reference>
<accession>A0ABV1A6S3</accession>
<feature type="compositionally biased region" description="Polar residues" evidence="1">
    <location>
        <begin position="1"/>
        <end position="17"/>
    </location>
</feature>
<keyword evidence="3" id="KW-1185">Reference proteome</keyword>
<feature type="region of interest" description="Disordered" evidence="1">
    <location>
        <begin position="70"/>
        <end position="90"/>
    </location>
</feature>
<feature type="region of interest" description="Disordered" evidence="1">
    <location>
        <begin position="1"/>
        <end position="52"/>
    </location>
</feature>
<name>A0ABV1A6S3_9TELE</name>
<comment type="caution">
    <text evidence="2">The sequence shown here is derived from an EMBL/GenBank/DDBJ whole genome shotgun (WGS) entry which is preliminary data.</text>
</comment>
<evidence type="ECO:0000313" key="3">
    <source>
        <dbReference type="Proteomes" id="UP001469553"/>
    </source>
</evidence>
<gene>
    <name evidence="2" type="ORF">AMECASPLE_006507</name>
</gene>
<sequence length="90" mass="9492">MGYNIKGQQTSSTQVPSGTGRREGHNVSLLRVPSRDPVSTTPRGPVFPGMKEGQRDRITVATAVTCSLAGSAEQAAPPHSYRVSRRGAGD</sequence>
<evidence type="ECO:0000313" key="2">
    <source>
        <dbReference type="EMBL" id="MEQ2313890.1"/>
    </source>
</evidence>
<organism evidence="2 3">
    <name type="scientific">Ameca splendens</name>
    <dbReference type="NCBI Taxonomy" id="208324"/>
    <lineage>
        <taxon>Eukaryota</taxon>
        <taxon>Metazoa</taxon>
        <taxon>Chordata</taxon>
        <taxon>Craniata</taxon>
        <taxon>Vertebrata</taxon>
        <taxon>Euteleostomi</taxon>
        <taxon>Actinopterygii</taxon>
        <taxon>Neopterygii</taxon>
        <taxon>Teleostei</taxon>
        <taxon>Neoteleostei</taxon>
        <taxon>Acanthomorphata</taxon>
        <taxon>Ovalentaria</taxon>
        <taxon>Atherinomorphae</taxon>
        <taxon>Cyprinodontiformes</taxon>
        <taxon>Goodeidae</taxon>
        <taxon>Ameca</taxon>
    </lineage>
</organism>
<proteinExistence type="predicted"/>